<reference evidence="1 2" key="1">
    <citation type="submission" date="2020-04" db="EMBL/GenBank/DDBJ databases">
        <authorList>
            <person name="Wallbank WR R."/>
            <person name="Pardo Diaz C."/>
            <person name="Kozak K."/>
            <person name="Martin S."/>
            <person name="Jiggins C."/>
            <person name="Moest M."/>
            <person name="Warren A I."/>
            <person name="Byers J.R.P. K."/>
            <person name="Montejo-Kovacevich G."/>
            <person name="Yen C E."/>
        </authorList>
    </citation>
    <scope>NUCLEOTIDE SEQUENCE [LARGE SCALE GENOMIC DNA]</scope>
</reference>
<evidence type="ECO:0000313" key="2">
    <source>
        <dbReference type="Proteomes" id="UP000494106"/>
    </source>
</evidence>
<protein>
    <submittedName>
        <fullName evidence="1">Uncharacterized protein</fullName>
    </submittedName>
</protein>
<dbReference type="PANTHER" id="PTHR45913">
    <property type="entry name" value="EPM2A-INTERACTING PROTEIN 1"/>
    <property type="match status" value="1"/>
</dbReference>
<name>A0A8S0ZY60_ARCPL</name>
<dbReference type="OrthoDB" id="1101576at2759"/>
<dbReference type="EMBL" id="CADEBC010000492">
    <property type="protein sequence ID" value="CAB3237608.1"/>
    <property type="molecule type" value="Genomic_DNA"/>
</dbReference>
<organism evidence="1 2">
    <name type="scientific">Arctia plantaginis</name>
    <name type="common">Wood tiger moth</name>
    <name type="synonym">Phalaena plantaginis</name>
    <dbReference type="NCBI Taxonomy" id="874455"/>
    <lineage>
        <taxon>Eukaryota</taxon>
        <taxon>Metazoa</taxon>
        <taxon>Ecdysozoa</taxon>
        <taxon>Arthropoda</taxon>
        <taxon>Hexapoda</taxon>
        <taxon>Insecta</taxon>
        <taxon>Pterygota</taxon>
        <taxon>Neoptera</taxon>
        <taxon>Endopterygota</taxon>
        <taxon>Lepidoptera</taxon>
        <taxon>Glossata</taxon>
        <taxon>Ditrysia</taxon>
        <taxon>Noctuoidea</taxon>
        <taxon>Erebidae</taxon>
        <taxon>Arctiinae</taxon>
        <taxon>Arctia</taxon>
    </lineage>
</organism>
<comment type="caution">
    <text evidence="1">The sequence shown here is derived from an EMBL/GenBank/DDBJ whole genome shotgun (WGS) entry which is preliminary data.</text>
</comment>
<keyword evidence="2" id="KW-1185">Reference proteome</keyword>
<accession>A0A8S0ZY60</accession>
<dbReference type="Proteomes" id="UP000494106">
    <property type="component" value="Unassembled WGS sequence"/>
</dbReference>
<dbReference type="AlphaFoldDB" id="A0A8S0ZY60"/>
<sequence length="175" mass="19152">MRPSRESAMCTDSHVHCDAAGAGDGSGRLERVKTARTETSVHGFVFKSIGSYQSIARLLQGANHIAKCKKPHTIAEELILPAAVDIVSLMIGGSAANEIKNVPLSNNTISHRIHDMAEDINEQIVEKLSGLFAIQLDEATVQNDKKNTVLNRQARKMVYHVNCFMKKEAEDGVKN</sequence>
<evidence type="ECO:0000313" key="1">
    <source>
        <dbReference type="EMBL" id="CAB3237608.1"/>
    </source>
</evidence>
<gene>
    <name evidence="1" type="ORF">APLA_LOCUS6985</name>
</gene>
<dbReference type="PANTHER" id="PTHR45913:SF19">
    <property type="entry name" value="LOW QUALITY PROTEIN: ZINC FINGER BED DOMAIN-CONTAINING PROTEIN 5-LIKE"/>
    <property type="match status" value="1"/>
</dbReference>
<proteinExistence type="predicted"/>